<dbReference type="GO" id="GO:0020037">
    <property type="term" value="F:heme binding"/>
    <property type="evidence" value="ECO:0007669"/>
    <property type="project" value="InterPro"/>
</dbReference>
<evidence type="ECO:0000313" key="9">
    <source>
        <dbReference type="Proteomes" id="UP000595046"/>
    </source>
</evidence>
<keyword evidence="4 7" id="KW-0560">Oxidoreductase</keyword>
<evidence type="ECO:0000256" key="1">
    <source>
        <dbReference type="ARBA" id="ARBA00010617"/>
    </source>
</evidence>
<evidence type="ECO:0000256" key="5">
    <source>
        <dbReference type="ARBA" id="ARBA00023004"/>
    </source>
</evidence>
<dbReference type="Proteomes" id="UP000595046">
    <property type="component" value="Chromosome"/>
</dbReference>
<sequence length="399" mass="43203">MDPTGAAHHAVNARLRERGPAAPVLLPGDVEAFAVTGHEELRELLTDTRIAKDARHFAALQEGRVPEGWPLAVYATVEGMTTADGADHRRLRSLVTKAFTHRRVAQLRPRVEQLVAELLAELREFAEKDGTVDLWEHFAYPLPMNVICELLGVEPQSRDRLHELFRVLLSTDSKPAEIVSAGRETAGVLAGVVAARRADPGDDLTSALIAAREEDGDRLSETELTGTLLTLTVAGHETTMSLITNAVRALCTHRSQLELALSGAVTWESVVEETLRYDGPVGFFPFRYPTEDISVGGTVIPRGTPVLAGYTAAGRDPRTHGPDADRFDVTRPPDQHLSFGHGPHFCLGAPLARMEAAIALEALFGRHPGLELAVPDEELPPRPSFVGNSTLVLPVRLGG</sequence>
<evidence type="ECO:0000313" key="8">
    <source>
        <dbReference type="EMBL" id="QPP10515.1"/>
    </source>
</evidence>
<dbReference type="AlphaFoldDB" id="A0A7T1TCL7"/>
<dbReference type="PRINTS" id="PR00359">
    <property type="entry name" value="BP450"/>
</dbReference>
<dbReference type="PANTHER" id="PTHR46696">
    <property type="entry name" value="P450, PUTATIVE (EUROFUNG)-RELATED"/>
    <property type="match status" value="1"/>
</dbReference>
<evidence type="ECO:0000256" key="3">
    <source>
        <dbReference type="ARBA" id="ARBA00022723"/>
    </source>
</evidence>
<dbReference type="InterPro" id="IPR002397">
    <property type="entry name" value="Cyt_P450_B"/>
</dbReference>
<evidence type="ECO:0000256" key="2">
    <source>
        <dbReference type="ARBA" id="ARBA00022617"/>
    </source>
</evidence>
<evidence type="ECO:0000256" key="6">
    <source>
        <dbReference type="ARBA" id="ARBA00023033"/>
    </source>
</evidence>
<dbReference type="InterPro" id="IPR001128">
    <property type="entry name" value="Cyt_P450"/>
</dbReference>
<dbReference type="GO" id="GO:0004497">
    <property type="term" value="F:monooxygenase activity"/>
    <property type="evidence" value="ECO:0007669"/>
    <property type="project" value="UniProtKB-KW"/>
</dbReference>
<evidence type="ECO:0000256" key="7">
    <source>
        <dbReference type="RuleBase" id="RU000461"/>
    </source>
</evidence>
<proteinExistence type="inferred from homology"/>
<accession>A0A7T1TCL7</accession>
<dbReference type="FunFam" id="1.10.630.10:FF:000018">
    <property type="entry name" value="Cytochrome P450 monooxygenase"/>
    <property type="match status" value="1"/>
</dbReference>
<name>A0A7T1TCL7_9ACTN</name>
<dbReference type="GO" id="GO:0005506">
    <property type="term" value="F:iron ion binding"/>
    <property type="evidence" value="ECO:0007669"/>
    <property type="project" value="InterPro"/>
</dbReference>
<dbReference type="GO" id="GO:0016705">
    <property type="term" value="F:oxidoreductase activity, acting on paired donors, with incorporation or reduction of molecular oxygen"/>
    <property type="evidence" value="ECO:0007669"/>
    <property type="project" value="InterPro"/>
</dbReference>
<dbReference type="InterPro" id="IPR017972">
    <property type="entry name" value="Cyt_P450_CS"/>
</dbReference>
<gene>
    <name evidence="8" type="ORF">G4Z16_08235</name>
</gene>
<dbReference type="PRINTS" id="PR00385">
    <property type="entry name" value="P450"/>
</dbReference>
<reference evidence="9" key="1">
    <citation type="submission" date="2020-02" db="EMBL/GenBank/DDBJ databases">
        <title>Streptomyces sp. ASO4wet.</title>
        <authorList>
            <person name="Risdian C."/>
            <person name="Landwehr W."/>
            <person name="Schupp P."/>
            <person name="Wink J."/>
        </authorList>
    </citation>
    <scope>NUCLEOTIDE SEQUENCE [LARGE SCALE GENOMIC DNA]</scope>
    <source>
        <strain evidence="9">ASO4wet</strain>
    </source>
</reference>
<keyword evidence="5 7" id="KW-0408">Iron</keyword>
<organism evidence="8 9">
    <name type="scientific">Streptomyces bathyalis</name>
    <dbReference type="NCBI Taxonomy" id="2710756"/>
    <lineage>
        <taxon>Bacteria</taxon>
        <taxon>Bacillati</taxon>
        <taxon>Actinomycetota</taxon>
        <taxon>Actinomycetes</taxon>
        <taxon>Kitasatosporales</taxon>
        <taxon>Streptomycetaceae</taxon>
        <taxon>Streptomyces</taxon>
    </lineage>
</organism>
<dbReference type="InterPro" id="IPR036396">
    <property type="entry name" value="Cyt_P450_sf"/>
</dbReference>
<keyword evidence="9" id="KW-1185">Reference proteome</keyword>
<dbReference type="EMBL" id="CP048882">
    <property type="protein sequence ID" value="QPP10515.1"/>
    <property type="molecule type" value="Genomic_DNA"/>
</dbReference>
<dbReference type="PANTHER" id="PTHR46696:SF1">
    <property type="entry name" value="CYTOCHROME P450 YJIB-RELATED"/>
    <property type="match status" value="1"/>
</dbReference>
<dbReference type="SUPFAM" id="SSF48264">
    <property type="entry name" value="Cytochrome P450"/>
    <property type="match status" value="1"/>
</dbReference>
<dbReference type="KEGG" id="sbat:G4Z16_08235"/>
<keyword evidence="3 7" id="KW-0479">Metal-binding</keyword>
<keyword evidence="2 7" id="KW-0349">Heme</keyword>
<dbReference type="Pfam" id="PF00067">
    <property type="entry name" value="p450"/>
    <property type="match status" value="2"/>
</dbReference>
<protein>
    <submittedName>
        <fullName evidence="8">Cytochrome P450</fullName>
    </submittedName>
</protein>
<dbReference type="Gene3D" id="1.10.630.10">
    <property type="entry name" value="Cytochrome P450"/>
    <property type="match status" value="1"/>
</dbReference>
<keyword evidence="6 7" id="KW-0503">Monooxygenase</keyword>
<dbReference type="PROSITE" id="PS00086">
    <property type="entry name" value="CYTOCHROME_P450"/>
    <property type="match status" value="1"/>
</dbReference>
<dbReference type="CDD" id="cd11029">
    <property type="entry name" value="CYP107-like"/>
    <property type="match status" value="1"/>
</dbReference>
<comment type="similarity">
    <text evidence="1 7">Belongs to the cytochrome P450 family.</text>
</comment>
<evidence type="ECO:0000256" key="4">
    <source>
        <dbReference type="ARBA" id="ARBA00023002"/>
    </source>
</evidence>